<organism evidence="4 5">
    <name type="scientific">Aspergillus versicolor CBS 583.65</name>
    <dbReference type="NCBI Taxonomy" id="1036611"/>
    <lineage>
        <taxon>Eukaryota</taxon>
        <taxon>Fungi</taxon>
        <taxon>Dikarya</taxon>
        <taxon>Ascomycota</taxon>
        <taxon>Pezizomycotina</taxon>
        <taxon>Eurotiomycetes</taxon>
        <taxon>Eurotiomycetidae</taxon>
        <taxon>Eurotiales</taxon>
        <taxon>Aspergillaceae</taxon>
        <taxon>Aspergillus</taxon>
        <taxon>Aspergillus subgen. Nidulantes</taxon>
    </lineage>
</organism>
<dbReference type="PANTHER" id="PTHR24198">
    <property type="entry name" value="ANKYRIN REPEAT AND PROTEIN KINASE DOMAIN-CONTAINING PROTEIN"/>
    <property type="match status" value="1"/>
</dbReference>
<feature type="repeat" description="ANK" evidence="3">
    <location>
        <begin position="161"/>
        <end position="193"/>
    </location>
</feature>
<feature type="repeat" description="ANK" evidence="3">
    <location>
        <begin position="227"/>
        <end position="253"/>
    </location>
</feature>
<evidence type="ECO:0000313" key="5">
    <source>
        <dbReference type="Proteomes" id="UP000184073"/>
    </source>
</evidence>
<dbReference type="SUPFAM" id="SSF48403">
    <property type="entry name" value="Ankyrin repeat"/>
    <property type="match status" value="2"/>
</dbReference>
<dbReference type="Pfam" id="PF12796">
    <property type="entry name" value="Ank_2"/>
    <property type="match status" value="2"/>
</dbReference>
<proteinExistence type="predicted"/>
<protein>
    <submittedName>
        <fullName evidence="4">Uncharacterized protein</fullName>
    </submittedName>
</protein>
<dbReference type="GeneID" id="63728343"/>
<evidence type="ECO:0000256" key="1">
    <source>
        <dbReference type="ARBA" id="ARBA00022737"/>
    </source>
</evidence>
<dbReference type="AlphaFoldDB" id="A0A1L9PR78"/>
<sequence>MAFLDLPVEVVLLVVTHLEYAYEINALCSTSRWLHGLVNSALYKHSIAHGDGEYVLEWAAVNGLVSTTRLILEARPDAIGGLEAFSLAATHGQSEIIELLYKHGVDPCFTDNHWKNHHEEPDVLDSEGHPLSMAAANGHVSVVSLLLEYEVPVDLHTGTKEKRTALHLAAEKGHLDVLRVLANAGSQIDAQDHVGTTPLHFAVHEGHLEAVQFLLSRGADPNLSTKGGSTALCMAARSGNIDVVRCLLDRAMNDPSCPDQRSLWQLAQAADRGYSNIVDLLLTRFDYIQLCTEPYQQSVLLCVAALTGRTALLTDLLSNHNYNPNMRVSGEYISPPSTWLYSTPASALDWAAERNHAAAIDILISHGALTPSDQSPLPLHHAIRNGHKEATTVLLANGMNSNNPPGKALFSAIPHPSIFSLLLSHGADPTAPVPWSNLLADILTSGSADTLRLLLDNPKGTSLVTDPIIKAPMISLTRPEQIPLIRLAIQGGEAVLRLLLDRNLLAPPETLHDRTASQYLILAAKHGNVSLMALLLDMGFDVHVGDNAGALVAAAAKAQGDPDKLLDFLLEGGCSVHDTDYMGSPALVLAARDKNESAMRRLLARGADPLVGWRGETALSVGVRNGHVAAVQDILGVLDQREVGLGEVEGVLKWAESALKGARGITVPRENFFLIVKALRRFYWLRKYAVCA</sequence>
<keyword evidence="5" id="KW-1185">Reference proteome</keyword>
<dbReference type="PROSITE" id="PS50088">
    <property type="entry name" value="ANK_REPEAT"/>
    <property type="match status" value="6"/>
</dbReference>
<accession>A0A1L9PR78</accession>
<keyword evidence="2 3" id="KW-0040">ANK repeat</keyword>
<dbReference type="PROSITE" id="PS50297">
    <property type="entry name" value="ANK_REP_REGION"/>
    <property type="match status" value="3"/>
</dbReference>
<feature type="repeat" description="ANK" evidence="3">
    <location>
        <begin position="374"/>
        <end position="406"/>
    </location>
</feature>
<feature type="repeat" description="ANK" evidence="3">
    <location>
        <begin position="80"/>
        <end position="112"/>
    </location>
</feature>
<dbReference type="OrthoDB" id="366390at2759"/>
<feature type="repeat" description="ANK" evidence="3">
    <location>
        <begin position="515"/>
        <end position="547"/>
    </location>
</feature>
<dbReference type="VEuPathDB" id="FungiDB:ASPVEDRAFT_43480"/>
<feature type="repeat" description="ANK" evidence="3">
    <location>
        <begin position="194"/>
        <end position="226"/>
    </location>
</feature>
<dbReference type="PANTHER" id="PTHR24198:SF165">
    <property type="entry name" value="ANKYRIN REPEAT-CONTAINING PROTEIN-RELATED"/>
    <property type="match status" value="1"/>
</dbReference>
<reference evidence="5" key="1">
    <citation type="journal article" date="2017" name="Genome Biol.">
        <title>Comparative genomics reveals high biological diversity and specific adaptations in the industrially and medically important fungal genus Aspergillus.</title>
        <authorList>
            <person name="de Vries R.P."/>
            <person name="Riley R."/>
            <person name="Wiebenga A."/>
            <person name="Aguilar-Osorio G."/>
            <person name="Amillis S."/>
            <person name="Uchima C.A."/>
            <person name="Anderluh G."/>
            <person name="Asadollahi M."/>
            <person name="Askin M."/>
            <person name="Barry K."/>
            <person name="Battaglia E."/>
            <person name="Bayram O."/>
            <person name="Benocci T."/>
            <person name="Braus-Stromeyer S.A."/>
            <person name="Caldana C."/>
            <person name="Canovas D."/>
            <person name="Cerqueira G.C."/>
            <person name="Chen F."/>
            <person name="Chen W."/>
            <person name="Choi C."/>
            <person name="Clum A."/>
            <person name="Dos Santos R.A."/>
            <person name="Damasio A.R."/>
            <person name="Diallinas G."/>
            <person name="Emri T."/>
            <person name="Fekete E."/>
            <person name="Flipphi M."/>
            <person name="Freyberg S."/>
            <person name="Gallo A."/>
            <person name="Gournas C."/>
            <person name="Habgood R."/>
            <person name="Hainaut M."/>
            <person name="Harispe M.L."/>
            <person name="Henrissat B."/>
            <person name="Hilden K.S."/>
            <person name="Hope R."/>
            <person name="Hossain A."/>
            <person name="Karabika E."/>
            <person name="Karaffa L."/>
            <person name="Karanyi Z."/>
            <person name="Krasevec N."/>
            <person name="Kuo A."/>
            <person name="Kusch H."/>
            <person name="LaButti K."/>
            <person name="Lagendijk E.L."/>
            <person name="Lapidus A."/>
            <person name="Levasseur A."/>
            <person name="Lindquist E."/>
            <person name="Lipzen A."/>
            <person name="Logrieco A.F."/>
            <person name="MacCabe A."/>
            <person name="Maekelae M.R."/>
            <person name="Malavazi I."/>
            <person name="Melin P."/>
            <person name="Meyer V."/>
            <person name="Mielnichuk N."/>
            <person name="Miskei M."/>
            <person name="Molnar A.P."/>
            <person name="Mule G."/>
            <person name="Ngan C.Y."/>
            <person name="Orejas M."/>
            <person name="Orosz E."/>
            <person name="Ouedraogo J.P."/>
            <person name="Overkamp K.M."/>
            <person name="Park H.-S."/>
            <person name="Perrone G."/>
            <person name="Piumi F."/>
            <person name="Punt P.J."/>
            <person name="Ram A.F."/>
            <person name="Ramon A."/>
            <person name="Rauscher S."/>
            <person name="Record E."/>
            <person name="Riano-Pachon D.M."/>
            <person name="Robert V."/>
            <person name="Roehrig J."/>
            <person name="Ruller R."/>
            <person name="Salamov A."/>
            <person name="Salih N.S."/>
            <person name="Samson R.A."/>
            <person name="Sandor E."/>
            <person name="Sanguinetti M."/>
            <person name="Schuetze T."/>
            <person name="Sepcic K."/>
            <person name="Shelest E."/>
            <person name="Sherlock G."/>
            <person name="Sophianopoulou V."/>
            <person name="Squina F.M."/>
            <person name="Sun H."/>
            <person name="Susca A."/>
            <person name="Todd R.B."/>
            <person name="Tsang A."/>
            <person name="Unkles S.E."/>
            <person name="van de Wiele N."/>
            <person name="van Rossen-Uffink D."/>
            <person name="Oliveira J.V."/>
            <person name="Vesth T.C."/>
            <person name="Visser J."/>
            <person name="Yu J.-H."/>
            <person name="Zhou M."/>
            <person name="Andersen M.R."/>
            <person name="Archer D.B."/>
            <person name="Baker S.E."/>
            <person name="Benoit I."/>
            <person name="Brakhage A.A."/>
            <person name="Braus G.H."/>
            <person name="Fischer R."/>
            <person name="Frisvad J.C."/>
            <person name="Goldman G.H."/>
            <person name="Houbraken J."/>
            <person name="Oakley B."/>
            <person name="Pocsi I."/>
            <person name="Scazzocchio C."/>
            <person name="Seiboth B."/>
            <person name="vanKuyk P.A."/>
            <person name="Wortman J."/>
            <person name="Dyer P.S."/>
            <person name="Grigoriev I.V."/>
        </authorList>
    </citation>
    <scope>NUCLEOTIDE SEQUENCE [LARGE SCALE GENOMIC DNA]</scope>
    <source>
        <strain evidence="5">CBS 583.65</strain>
    </source>
</reference>
<name>A0A1L9PR78_ASPVE</name>
<dbReference type="STRING" id="1036611.A0A1L9PR78"/>
<dbReference type="InterPro" id="IPR036770">
    <property type="entry name" value="Ankyrin_rpt-contain_sf"/>
</dbReference>
<gene>
    <name evidence="4" type="ORF">ASPVEDRAFT_43480</name>
</gene>
<dbReference type="RefSeq" id="XP_040669799.1">
    <property type="nucleotide sequence ID" value="XM_040812832.1"/>
</dbReference>
<evidence type="ECO:0000256" key="3">
    <source>
        <dbReference type="PROSITE-ProRule" id="PRU00023"/>
    </source>
</evidence>
<dbReference type="Pfam" id="PF00023">
    <property type="entry name" value="Ank"/>
    <property type="match status" value="1"/>
</dbReference>
<dbReference type="Pfam" id="PF13637">
    <property type="entry name" value="Ank_4"/>
    <property type="match status" value="1"/>
</dbReference>
<keyword evidence="1" id="KW-0677">Repeat</keyword>
<dbReference type="PRINTS" id="PR01415">
    <property type="entry name" value="ANKYRIN"/>
</dbReference>
<evidence type="ECO:0000313" key="4">
    <source>
        <dbReference type="EMBL" id="OJJ04037.1"/>
    </source>
</evidence>
<dbReference type="SMART" id="SM00248">
    <property type="entry name" value="ANK"/>
    <property type="match status" value="12"/>
</dbReference>
<dbReference type="Gene3D" id="1.25.40.20">
    <property type="entry name" value="Ankyrin repeat-containing domain"/>
    <property type="match status" value="4"/>
</dbReference>
<dbReference type="InterPro" id="IPR002110">
    <property type="entry name" value="Ankyrin_rpt"/>
</dbReference>
<dbReference type="EMBL" id="KV878131">
    <property type="protein sequence ID" value="OJJ04037.1"/>
    <property type="molecule type" value="Genomic_DNA"/>
</dbReference>
<dbReference type="Proteomes" id="UP000184073">
    <property type="component" value="Unassembled WGS sequence"/>
</dbReference>
<evidence type="ECO:0000256" key="2">
    <source>
        <dbReference type="ARBA" id="ARBA00023043"/>
    </source>
</evidence>